<dbReference type="InterPro" id="IPR036291">
    <property type="entry name" value="NAD(P)-bd_dom_sf"/>
</dbReference>
<dbReference type="InterPro" id="IPR002347">
    <property type="entry name" value="SDR_fam"/>
</dbReference>
<dbReference type="PANTHER" id="PTHR43157:SF31">
    <property type="entry name" value="PHOSPHATIDYLINOSITOL-GLYCAN BIOSYNTHESIS CLASS F PROTEIN"/>
    <property type="match status" value="1"/>
</dbReference>
<dbReference type="Gene3D" id="3.40.50.720">
    <property type="entry name" value="NAD(P)-binding Rossmann-like Domain"/>
    <property type="match status" value="1"/>
</dbReference>
<dbReference type="STRING" id="1314674.A0A0D7B2S2"/>
<dbReference type="Proteomes" id="UP000054007">
    <property type="component" value="Unassembled WGS sequence"/>
</dbReference>
<dbReference type="Pfam" id="PF00106">
    <property type="entry name" value="adh_short"/>
    <property type="match status" value="1"/>
</dbReference>
<accession>A0A0D7B2S2</accession>
<dbReference type="PANTHER" id="PTHR43157">
    <property type="entry name" value="PHOSPHATIDYLINOSITOL-GLYCAN BIOSYNTHESIS CLASS F PROTEIN-RELATED"/>
    <property type="match status" value="1"/>
</dbReference>
<evidence type="ECO:0000313" key="3">
    <source>
        <dbReference type="Proteomes" id="UP000054007"/>
    </source>
</evidence>
<sequence length="339" mass="37196">MVVRTEAEIWAEQLETKPLAVVTGDLTKKTIIVTGANSGLGLEACRHFARMNPKKLILACRSLENAHAAISDIDCAAAEAWQLDLGSFQSVLDFSERAEKELERVDVLVANAAIASFDMNITADGYEQMLQVNVLSNLLLALRLSPLLINTAKTHGTVSRIVTVSSGLFYTSTLDSTILGGKTNVYKVMSDKEYYKSSPLASTMNRYTETKLIEVFYTRSLQAHVGTGAPLSVSCLDPGFCISNIRRSMDGPIKEHFSEMEKNGAYTSEEGSRQLVYGAVGGDAETLKGQFFSMCEVREVSDYVLQNADIQNRLWNDAIEVLETVDPKLKQALESTSEP</sequence>
<dbReference type="SUPFAM" id="SSF51735">
    <property type="entry name" value="NAD(P)-binding Rossmann-fold domains"/>
    <property type="match status" value="1"/>
</dbReference>
<keyword evidence="1" id="KW-0560">Oxidoreductase</keyword>
<dbReference type="AlphaFoldDB" id="A0A0D7B2S2"/>
<dbReference type="OrthoDB" id="542013at2759"/>
<evidence type="ECO:0000256" key="1">
    <source>
        <dbReference type="ARBA" id="ARBA00023002"/>
    </source>
</evidence>
<proteinExistence type="predicted"/>
<reference evidence="2 3" key="1">
    <citation type="journal article" date="2015" name="Fungal Genet. Biol.">
        <title>Evolution of novel wood decay mechanisms in Agaricales revealed by the genome sequences of Fistulina hepatica and Cylindrobasidium torrendii.</title>
        <authorList>
            <person name="Floudas D."/>
            <person name="Held B.W."/>
            <person name="Riley R."/>
            <person name="Nagy L.G."/>
            <person name="Koehler G."/>
            <person name="Ransdell A.S."/>
            <person name="Younus H."/>
            <person name="Chow J."/>
            <person name="Chiniquy J."/>
            <person name="Lipzen A."/>
            <person name="Tritt A."/>
            <person name="Sun H."/>
            <person name="Haridas S."/>
            <person name="LaButti K."/>
            <person name="Ohm R.A."/>
            <person name="Kues U."/>
            <person name="Blanchette R.A."/>
            <person name="Grigoriev I.V."/>
            <person name="Minto R.E."/>
            <person name="Hibbett D.S."/>
        </authorList>
    </citation>
    <scope>NUCLEOTIDE SEQUENCE [LARGE SCALE GENOMIC DNA]</scope>
    <source>
        <strain evidence="2 3">FP15055 ss-10</strain>
    </source>
</reference>
<protein>
    <submittedName>
        <fullName evidence="2">NAD(P)-binding protein</fullName>
    </submittedName>
</protein>
<name>A0A0D7B2S2_9AGAR</name>
<organism evidence="2 3">
    <name type="scientific">Cylindrobasidium torrendii FP15055 ss-10</name>
    <dbReference type="NCBI Taxonomy" id="1314674"/>
    <lineage>
        <taxon>Eukaryota</taxon>
        <taxon>Fungi</taxon>
        <taxon>Dikarya</taxon>
        <taxon>Basidiomycota</taxon>
        <taxon>Agaricomycotina</taxon>
        <taxon>Agaricomycetes</taxon>
        <taxon>Agaricomycetidae</taxon>
        <taxon>Agaricales</taxon>
        <taxon>Marasmiineae</taxon>
        <taxon>Physalacriaceae</taxon>
        <taxon>Cylindrobasidium</taxon>
    </lineage>
</organism>
<keyword evidence="3" id="KW-1185">Reference proteome</keyword>
<dbReference type="GO" id="GO:0016491">
    <property type="term" value="F:oxidoreductase activity"/>
    <property type="evidence" value="ECO:0007669"/>
    <property type="project" value="UniProtKB-KW"/>
</dbReference>
<gene>
    <name evidence="2" type="ORF">CYLTODRAFT_401829</name>
</gene>
<evidence type="ECO:0000313" key="2">
    <source>
        <dbReference type="EMBL" id="KIY64469.1"/>
    </source>
</evidence>
<dbReference type="EMBL" id="KN880634">
    <property type="protein sequence ID" value="KIY64469.1"/>
    <property type="molecule type" value="Genomic_DNA"/>
</dbReference>
<dbReference type="PRINTS" id="PR00081">
    <property type="entry name" value="GDHRDH"/>
</dbReference>